<dbReference type="GO" id="GO:0003677">
    <property type="term" value="F:DNA binding"/>
    <property type="evidence" value="ECO:0007669"/>
    <property type="project" value="UniProtKB-UniRule"/>
</dbReference>
<feature type="region of interest" description="Disordered" evidence="2">
    <location>
        <begin position="488"/>
        <end position="509"/>
    </location>
</feature>
<dbReference type="Gene3D" id="1.10.30.10">
    <property type="entry name" value="High mobility group box domain"/>
    <property type="match status" value="1"/>
</dbReference>
<dbReference type="PROSITE" id="PS50118">
    <property type="entry name" value="HMG_BOX_2"/>
    <property type="match status" value="1"/>
</dbReference>
<dbReference type="SUPFAM" id="SSF47095">
    <property type="entry name" value="HMG-box"/>
    <property type="match status" value="1"/>
</dbReference>
<feature type="region of interest" description="Disordered" evidence="2">
    <location>
        <begin position="1260"/>
        <end position="1286"/>
    </location>
</feature>
<evidence type="ECO:0000313" key="5">
    <source>
        <dbReference type="RefSeq" id="XP_029296976.1"/>
    </source>
</evidence>
<dbReference type="SMART" id="SM00398">
    <property type="entry name" value="HMG"/>
    <property type="match status" value="1"/>
</dbReference>
<feature type="compositionally biased region" description="Basic and acidic residues" evidence="2">
    <location>
        <begin position="428"/>
        <end position="439"/>
    </location>
</feature>
<dbReference type="Pfam" id="PF18717">
    <property type="entry name" value="CxC4"/>
    <property type="match status" value="1"/>
</dbReference>
<evidence type="ECO:0000256" key="1">
    <source>
        <dbReference type="PROSITE-ProRule" id="PRU00267"/>
    </source>
</evidence>
<protein>
    <submittedName>
        <fullName evidence="5">HMG domain-containing protein 3</fullName>
    </submittedName>
</protein>
<feature type="region of interest" description="Disordered" evidence="2">
    <location>
        <begin position="1163"/>
        <end position="1188"/>
    </location>
</feature>
<keyword evidence="1" id="KW-0238">DNA-binding</keyword>
<dbReference type="RefSeq" id="XP_029296976.1">
    <property type="nucleotide sequence ID" value="XM_029441116.1"/>
</dbReference>
<organism evidence="4 5">
    <name type="scientific">Cottoperca gobio</name>
    <name type="common">Frogmouth</name>
    <name type="synonym">Aphritis gobio</name>
    <dbReference type="NCBI Taxonomy" id="56716"/>
    <lineage>
        <taxon>Eukaryota</taxon>
        <taxon>Metazoa</taxon>
        <taxon>Chordata</taxon>
        <taxon>Craniata</taxon>
        <taxon>Vertebrata</taxon>
        <taxon>Euteleostomi</taxon>
        <taxon>Actinopterygii</taxon>
        <taxon>Neopterygii</taxon>
        <taxon>Teleostei</taxon>
        <taxon>Neoteleostei</taxon>
        <taxon>Acanthomorphata</taxon>
        <taxon>Eupercaria</taxon>
        <taxon>Perciformes</taxon>
        <taxon>Notothenioidei</taxon>
        <taxon>Bovichtidae</taxon>
        <taxon>Cottoperca</taxon>
    </lineage>
</organism>
<dbReference type="CTD" id="22993"/>
<dbReference type="OrthoDB" id="8948380at2759"/>
<dbReference type="GO" id="GO:0005634">
    <property type="term" value="C:nucleus"/>
    <property type="evidence" value="ECO:0007669"/>
    <property type="project" value="UniProtKB-UniRule"/>
</dbReference>
<feature type="DNA-binding region" description="HMG box" evidence="1">
    <location>
        <begin position="43"/>
        <end position="101"/>
    </location>
</feature>
<evidence type="ECO:0000259" key="3">
    <source>
        <dbReference type="PROSITE" id="PS50118"/>
    </source>
</evidence>
<feature type="region of interest" description="Disordered" evidence="2">
    <location>
        <begin position="356"/>
        <end position="459"/>
    </location>
</feature>
<keyword evidence="1" id="KW-0539">Nucleus</keyword>
<sequence>MEKVEVFEVVKVTEEVESYYSQMEVTTPKKRKSKAQEDSVEKSKKPRSAFLLYYFDVHQIMQQEIPNLPQSEINKRISESWKRLSVAEKGYYLEKAKSEKEGIDTSSLSPSKDPPGFRKILPRASYFQFSKGCSSNQHPGGSQAEVSVGSLDCPVEGGLPSASLTQEPQFTHLGLADEVEVSEQPMVVDDVAEETEVASHPTDPRGILLSSSSSVGPKALASTDEHVSQGSAGLAANGVTLKGIETRVAVSGYGGTMMQQIQGETPPVVAILPTQNLLEPLPGVRSVGPVMMVSVGASIDQSATPCYKMSVKTYTRRGRGRCLNAGCSFVYVTRHKPPTCPECGSHLGGKWISPEKKTQAKEATSKQLPQKTKTKANESCQPTPPPAQEGNADVSKTNATGSKKESQVKRCPRKQRAVPAVKPPEGSSTKEQKQTKPMKDSLQGTTVQGQDRSNATVQKRPVRPILPAYYNTVRALFQILTVPPDKGKFQNANGNKSSAVPRESFSGLKPSTLKQLGQTVPTTAAKQRSSVPADGSQPVCSVADGKMNILSFVPFKHTVSSFDLGLSTSRGRGRCKNPSCDYMYKNRHKPAVCPKCGCELTQKNAMGAKSGTLLDPYQALSSAQKDIQRQNTLQLLHRSLQIPESETDIQETLTLIQELNSLQIVLVQPSGQEHEGSVDTETLVESGWPQFYESAATHCGLCNYPLFKGGQSTVAGQEDCWLLTETLIQTATLQLKVCLNVQCLALHSFTDLHPGLFNIGNRLLVSIDLFLKIRTFIKLGQPPPQAARNILDHNPNHPVHALSPEELSQVQELFLSGYWAFECLTVRDYNDMICGICGVVPKLEIAQRYTSNVLELKNVEFTWPEVSVSDEVHVDDFWLTMESEAIEQATFPTEIPITRVDASIIAPFIPPLMRSPTVINTEKDKVLSHTQQPSVLGDPSVLVRLIHDGQLRLDKIEDHSEDELRTILDSCGVNITPGSTKDELLASLISLYTLVHGGLSTAPQPPPHLTAGKLSKVCPHKVVCGSKYLVRAETARDHVDLLLSSRYWPPVYVSDCARQVALCADMQYPEQATQMWGRNQGCFSDPFEKPEFVSCAELQEQPYSADLSLVADNQQVHPITKSSCCWLVHPPAAAQEPPAPSSEHHSMALCGDLEPYVSLMEELEKEEDEGAEQKEQMDKAENDPAENSEDCYSINRARRQPVVFNNTAYYYLYNRLVDFLTSRDIVSQQINQVVKACQPGEVVIRDALYRLGVAQINTEKEEDEGSGVEGQTQEGGTETYEVMLTE</sequence>
<dbReference type="FunCoup" id="A0A6J2QH86">
    <property type="interactions" value="1596"/>
</dbReference>
<dbReference type="InterPro" id="IPR036910">
    <property type="entry name" value="HMG_box_dom_sf"/>
</dbReference>
<name>A0A6J2QH86_COTGO</name>
<feature type="compositionally biased region" description="Polar residues" evidence="2">
    <location>
        <begin position="442"/>
        <end position="457"/>
    </location>
</feature>
<reference evidence="5" key="1">
    <citation type="submission" date="2025-08" db="UniProtKB">
        <authorList>
            <consortium name="RefSeq"/>
        </authorList>
    </citation>
    <scope>IDENTIFICATION</scope>
</reference>
<dbReference type="InterPro" id="IPR039598">
    <property type="entry name" value="HMGXB3"/>
</dbReference>
<dbReference type="Pfam" id="PF00505">
    <property type="entry name" value="HMG_box"/>
    <property type="match status" value="1"/>
</dbReference>
<feature type="compositionally biased region" description="Basic and acidic residues" evidence="2">
    <location>
        <begin position="1171"/>
        <end position="1182"/>
    </location>
</feature>
<dbReference type="PANTHER" id="PTHR17609:SF2">
    <property type="entry name" value="HMG DOMAIN-CONTAINING PROTEIN 3"/>
    <property type="match status" value="1"/>
</dbReference>
<feature type="compositionally biased region" description="Polar residues" evidence="2">
    <location>
        <begin position="365"/>
        <end position="381"/>
    </location>
</feature>
<keyword evidence="4" id="KW-1185">Reference proteome</keyword>
<dbReference type="InterPro" id="IPR009071">
    <property type="entry name" value="HMG_box_dom"/>
</dbReference>
<dbReference type="Proteomes" id="UP000504630">
    <property type="component" value="Chromosome 10"/>
</dbReference>
<accession>A0A6J2QH86</accession>
<evidence type="ECO:0000313" key="4">
    <source>
        <dbReference type="Proteomes" id="UP000504630"/>
    </source>
</evidence>
<dbReference type="InterPro" id="IPR040648">
    <property type="entry name" value="HMGXB3_CxC4"/>
</dbReference>
<dbReference type="CDD" id="cd21981">
    <property type="entry name" value="HMG-box_HMGXB3"/>
    <property type="match status" value="1"/>
</dbReference>
<dbReference type="KEGG" id="cgob:115014343"/>
<feature type="domain" description="HMG box" evidence="3">
    <location>
        <begin position="43"/>
        <end position="101"/>
    </location>
</feature>
<feature type="compositionally biased region" description="Basic and acidic residues" evidence="2">
    <location>
        <begin position="34"/>
        <end position="43"/>
    </location>
</feature>
<evidence type="ECO:0000256" key="2">
    <source>
        <dbReference type="SAM" id="MobiDB-lite"/>
    </source>
</evidence>
<dbReference type="PANTHER" id="PTHR17609">
    <property type="entry name" value="HMG DOMAIN-CONTAINING PROTEIN 3"/>
    <property type="match status" value="1"/>
</dbReference>
<gene>
    <name evidence="5" type="primary">hmgxb3</name>
</gene>
<dbReference type="InParanoid" id="A0A6J2QH86"/>
<feature type="compositionally biased region" description="Low complexity" evidence="2">
    <location>
        <begin position="1269"/>
        <end position="1286"/>
    </location>
</feature>
<proteinExistence type="predicted"/>
<feature type="region of interest" description="Disordered" evidence="2">
    <location>
        <begin position="23"/>
        <end position="44"/>
    </location>
</feature>
<dbReference type="GeneID" id="115014343"/>